<organism evidence="1 2">
    <name type="scientific">Agrobacterium fabrum</name>
    <dbReference type="NCBI Taxonomy" id="1176649"/>
    <lineage>
        <taxon>Bacteria</taxon>
        <taxon>Pseudomonadati</taxon>
        <taxon>Pseudomonadota</taxon>
        <taxon>Alphaproteobacteria</taxon>
        <taxon>Hyphomicrobiales</taxon>
        <taxon>Rhizobiaceae</taxon>
        <taxon>Rhizobium/Agrobacterium group</taxon>
        <taxon>Agrobacterium</taxon>
        <taxon>Agrobacterium tumefaciens complex</taxon>
    </lineage>
</organism>
<evidence type="ECO:0000313" key="2">
    <source>
        <dbReference type="Proteomes" id="UP000249769"/>
    </source>
</evidence>
<dbReference type="AlphaFoldDB" id="A0A2W5FKP0"/>
<evidence type="ECO:0008006" key="3">
    <source>
        <dbReference type="Google" id="ProtNLM"/>
    </source>
</evidence>
<sequence length="99" mass="11257">MSDYNQHLTVDARLVILRALNDQPDGRLNESILTTVLETFAHRRSREWIRQQLRYLADIGAVRNTEAGTVLIAEITRLGIDHVERRGILEGVKRPSPAV</sequence>
<evidence type="ECO:0000313" key="1">
    <source>
        <dbReference type="EMBL" id="PZP54347.1"/>
    </source>
</evidence>
<accession>A0A2W5FKP0</accession>
<gene>
    <name evidence="1" type="ORF">DI595_00165</name>
</gene>
<dbReference type="EMBL" id="QFOL01000001">
    <property type="protein sequence ID" value="PZP54347.1"/>
    <property type="molecule type" value="Genomic_DNA"/>
</dbReference>
<name>A0A2W5FKP0_9HYPH</name>
<protein>
    <recommendedName>
        <fullName evidence="3">ArsR family transcriptional regulator</fullName>
    </recommendedName>
</protein>
<dbReference type="Proteomes" id="UP000249769">
    <property type="component" value="Unassembled WGS sequence"/>
</dbReference>
<proteinExistence type="predicted"/>
<reference evidence="1 2" key="1">
    <citation type="submission" date="2017-08" db="EMBL/GenBank/DDBJ databases">
        <title>Infants hospitalized years apart are colonized by the same room-sourced microbial strains.</title>
        <authorList>
            <person name="Brooks B."/>
            <person name="Olm M.R."/>
            <person name="Firek B.A."/>
            <person name="Baker R."/>
            <person name="Thomas B.C."/>
            <person name="Morowitz M.J."/>
            <person name="Banfield J.F."/>
        </authorList>
    </citation>
    <scope>NUCLEOTIDE SEQUENCE [LARGE SCALE GENOMIC DNA]</scope>
    <source>
        <strain evidence="1">S2_009_000_R2_73</strain>
    </source>
</reference>
<comment type="caution">
    <text evidence="1">The sequence shown here is derived from an EMBL/GenBank/DDBJ whole genome shotgun (WGS) entry which is preliminary data.</text>
</comment>